<dbReference type="Pfam" id="PF00239">
    <property type="entry name" value="Resolvase"/>
    <property type="match status" value="1"/>
</dbReference>
<dbReference type="PANTHER" id="PTHR30461:SF23">
    <property type="entry name" value="DNA RECOMBINASE-RELATED"/>
    <property type="match status" value="1"/>
</dbReference>
<dbReference type="Gene3D" id="3.90.1750.20">
    <property type="entry name" value="Putative Large Serine Recombinase, Chain B, Domain 2"/>
    <property type="match status" value="1"/>
</dbReference>
<dbReference type="InterPro" id="IPR036162">
    <property type="entry name" value="Resolvase-like_N_sf"/>
</dbReference>
<dbReference type="SUPFAM" id="SSF53041">
    <property type="entry name" value="Resolvase-like"/>
    <property type="match status" value="1"/>
</dbReference>
<dbReference type="InterPro" id="IPR038109">
    <property type="entry name" value="DNA_bind_recomb_sf"/>
</dbReference>
<dbReference type="InterPro" id="IPR050639">
    <property type="entry name" value="SSR_resolvase"/>
</dbReference>
<organism evidence="4 5">
    <name type="scientific">Tectimicrobiota bacterium</name>
    <dbReference type="NCBI Taxonomy" id="2528274"/>
    <lineage>
        <taxon>Bacteria</taxon>
        <taxon>Pseudomonadati</taxon>
        <taxon>Nitrospinota/Tectimicrobiota group</taxon>
        <taxon>Candidatus Tectimicrobiota</taxon>
    </lineage>
</organism>
<protein>
    <submittedName>
        <fullName evidence="4">Recombinase family protein</fullName>
    </submittedName>
</protein>
<feature type="region of interest" description="Disordered" evidence="1">
    <location>
        <begin position="1"/>
        <end position="24"/>
    </location>
</feature>
<dbReference type="AlphaFoldDB" id="A0A937W343"/>
<evidence type="ECO:0000259" key="2">
    <source>
        <dbReference type="PROSITE" id="PS51736"/>
    </source>
</evidence>
<sequence length="378" mass="41722">MGGPHAAPPDPREPTGPAADGRGGYATWREEESLMSILHAAIYTRVSSEQQADAHTVASQVAALQDRVATDGLVLPEGMQFLDEGYSGATLVRPALERLRDLVAAGVVDRLYVHSPDRLARKYAYQALLVDEFQRMGVESVFLNREIGRSPEDDLLLQVQGMMAEYERAKIVERHRRGKLPAARNGVVNALSGAPYGYRYVTKHAGGGQAQYDIVPEEARVVQQVFAWVGGERLTIGEVCRRLTQAWEVTRTGKTVWDRSVVWGMLKNPAYKGTAACGKTRQGPLRSRLRAQRNRPLHPRRAASVVDIPSEDWMMVPVPALVDPEVFAAVQEQLETNKHHARQSGGARAICCKVWCNVNIVGMRCMGNPSAGRRPKAR</sequence>
<dbReference type="PROSITE" id="PS51736">
    <property type="entry name" value="RECOMBINASES_3"/>
    <property type="match status" value="1"/>
</dbReference>
<proteinExistence type="predicted"/>
<gene>
    <name evidence="4" type="ORF">FJZ47_18555</name>
</gene>
<dbReference type="InterPro" id="IPR011109">
    <property type="entry name" value="DNA_bind_recombinase_dom"/>
</dbReference>
<evidence type="ECO:0000259" key="3">
    <source>
        <dbReference type="PROSITE" id="PS51737"/>
    </source>
</evidence>
<dbReference type="InterPro" id="IPR006119">
    <property type="entry name" value="Resolv_N"/>
</dbReference>
<dbReference type="SMART" id="SM00857">
    <property type="entry name" value="Resolvase"/>
    <property type="match status" value="1"/>
</dbReference>
<dbReference type="CDD" id="cd00338">
    <property type="entry name" value="Ser_Recombinase"/>
    <property type="match status" value="1"/>
</dbReference>
<name>A0A937W343_UNCTE</name>
<accession>A0A937W343</accession>
<feature type="domain" description="Recombinase" evidence="3">
    <location>
        <begin position="195"/>
        <end position="340"/>
    </location>
</feature>
<feature type="domain" description="Resolvase/invertase-type recombinase catalytic" evidence="2">
    <location>
        <begin position="39"/>
        <end position="186"/>
    </location>
</feature>
<evidence type="ECO:0000313" key="5">
    <source>
        <dbReference type="Proteomes" id="UP000712673"/>
    </source>
</evidence>
<dbReference type="GO" id="GO:0000150">
    <property type="term" value="F:DNA strand exchange activity"/>
    <property type="evidence" value="ECO:0007669"/>
    <property type="project" value="InterPro"/>
</dbReference>
<dbReference type="PROSITE" id="PS51737">
    <property type="entry name" value="RECOMBINASE_DNA_BIND"/>
    <property type="match status" value="1"/>
</dbReference>
<dbReference type="EMBL" id="VGLS01000683">
    <property type="protein sequence ID" value="MBM3225782.1"/>
    <property type="molecule type" value="Genomic_DNA"/>
</dbReference>
<comment type="caution">
    <text evidence="4">The sequence shown here is derived from an EMBL/GenBank/DDBJ whole genome shotgun (WGS) entry which is preliminary data.</text>
</comment>
<evidence type="ECO:0000256" key="1">
    <source>
        <dbReference type="SAM" id="MobiDB-lite"/>
    </source>
</evidence>
<dbReference type="PANTHER" id="PTHR30461">
    <property type="entry name" value="DNA-INVERTASE FROM LAMBDOID PROPHAGE"/>
    <property type="match status" value="1"/>
</dbReference>
<evidence type="ECO:0000313" key="4">
    <source>
        <dbReference type="EMBL" id="MBM3225782.1"/>
    </source>
</evidence>
<dbReference type="GO" id="GO:0003677">
    <property type="term" value="F:DNA binding"/>
    <property type="evidence" value="ECO:0007669"/>
    <property type="project" value="InterPro"/>
</dbReference>
<dbReference type="Pfam" id="PF07508">
    <property type="entry name" value="Recombinase"/>
    <property type="match status" value="1"/>
</dbReference>
<dbReference type="Gene3D" id="3.40.50.1390">
    <property type="entry name" value="Resolvase, N-terminal catalytic domain"/>
    <property type="match status" value="1"/>
</dbReference>
<dbReference type="Proteomes" id="UP000712673">
    <property type="component" value="Unassembled WGS sequence"/>
</dbReference>
<reference evidence="4" key="1">
    <citation type="submission" date="2019-03" db="EMBL/GenBank/DDBJ databases">
        <title>Lake Tanganyika Metagenome-Assembled Genomes (MAGs).</title>
        <authorList>
            <person name="Tran P."/>
        </authorList>
    </citation>
    <scope>NUCLEOTIDE SEQUENCE</scope>
    <source>
        <strain evidence="4">K_DeepCast_65m_m2_066</strain>
    </source>
</reference>